<dbReference type="GO" id="GO:0022857">
    <property type="term" value="F:transmembrane transporter activity"/>
    <property type="evidence" value="ECO:0007669"/>
    <property type="project" value="InterPro"/>
</dbReference>
<dbReference type="PATRIC" id="fig|1263867.3.peg.5455"/>
<feature type="transmembrane region" description="Helical" evidence="6">
    <location>
        <begin position="220"/>
        <end position="238"/>
    </location>
</feature>
<dbReference type="PANTHER" id="PTHR32196:SF72">
    <property type="entry name" value="RIBOSE IMPORT PERMEASE PROTEIN RBSC"/>
    <property type="match status" value="1"/>
</dbReference>
<evidence type="ECO:0000256" key="4">
    <source>
        <dbReference type="ARBA" id="ARBA00022989"/>
    </source>
</evidence>
<accession>M2ABP7</accession>
<feature type="transmembrane region" description="Helical" evidence="6">
    <location>
        <begin position="41"/>
        <end position="59"/>
    </location>
</feature>
<dbReference type="RefSeq" id="WP_008660840.1">
    <property type="nucleotide sequence ID" value="NZ_ANMO01000228.1"/>
</dbReference>
<feature type="transmembrane region" description="Helical" evidence="6">
    <location>
        <begin position="274"/>
        <end position="293"/>
    </location>
</feature>
<evidence type="ECO:0000256" key="1">
    <source>
        <dbReference type="ARBA" id="ARBA00004651"/>
    </source>
</evidence>
<gene>
    <name evidence="7" type="ORF">RE6C_05093</name>
</gene>
<feature type="transmembrane region" description="Helical" evidence="6">
    <location>
        <begin position="66"/>
        <end position="84"/>
    </location>
</feature>
<keyword evidence="5 6" id="KW-0472">Membrane</keyword>
<name>M2ABP7_9BACT</name>
<comment type="subcellular location">
    <subcellularLocation>
        <location evidence="1">Cell membrane</location>
        <topology evidence="1">Multi-pass membrane protein</topology>
    </subcellularLocation>
</comment>
<evidence type="ECO:0000256" key="5">
    <source>
        <dbReference type="ARBA" id="ARBA00023136"/>
    </source>
</evidence>
<organism evidence="7 8">
    <name type="scientific">Rhodopirellula europaea 6C</name>
    <dbReference type="NCBI Taxonomy" id="1263867"/>
    <lineage>
        <taxon>Bacteria</taxon>
        <taxon>Pseudomonadati</taxon>
        <taxon>Planctomycetota</taxon>
        <taxon>Planctomycetia</taxon>
        <taxon>Pirellulales</taxon>
        <taxon>Pirellulaceae</taxon>
        <taxon>Rhodopirellula</taxon>
    </lineage>
</organism>
<evidence type="ECO:0000256" key="2">
    <source>
        <dbReference type="ARBA" id="ARBA00022475"/>
    </source>
</evidence>
<dbReference type="InterPro" id="IPR001851">
    <property type="entry name" value="ABC_transp_permease"/>
</dbReference>
<dbReference type="AlphaFoldDB" id="M2ABP7"/>
<keyword evidence="8" id="KW-1185">Reference proteome</keyword>
<reference evidence="7" key="2">
    <citation type="journal article" date="2013" name="Mar. Genomics">
        <title>Expression of sulfatases in Rhodopirellula baltica and the diversity of sulfatases in the genus Rhodopirellula.</title>
        <authorList>
            <person name="Wegner C.E."/>
            <person name="Richter-Heitmann T."/>
            <person name="Klindworth A."/>
            <person name="Klockow C."/>
            <person name="Richter M."/>
            <person name="Achstetter T."/>
            <person name="Glockner F.O."/>
            <person name="Harder J."/>
        </authorList>
    </citation>
    <scope>NUCLEOTIDE SEQUENCE [LARGE SCALE GENOMIC DNA]</scope>
    <source>
        <strain evidence="7">6C</strain>
    </source>
</reference>
<dbReference type="Proteomes" id="UP000011529">
    <property type="component" value="Unassembled WGS sequence"/>
</dbReference>
<evidence type="ECO:0000313" key="7">
    <source>
        <dbReference type="EMBL" id="EMB14175.1"/>
    </source>
</evidence>
<dbReference type="Pfam" id="PF02653">
    <property type="entry name" value="BPD_transp_2"/>
    <property type="match status" value="1"/>
</dbReference>
<feature type="transmembrane region" description="Helical" evidence="6">
    <location>
        <begin position="160"/>
        <end position="188"/>
    </location>
</feature>
<evidence type="ECO:0000256" key="3">
    <source>
        <dbReference type="ARBA" id="ARBA00022692"/>
    </source>
</evidence>
<dbReference type="EMBL" id="ANMO01000228">
    <property type="protein sequence ID" value="EMB14175.1"/>
    <property type="molecule type" value="Genomic_DNA"/>
</dbReference>
<feature type="transmembrane region" description="Helical" evidence="6">
    <location>
        <begin position="96"/>
        <end position="117"/>
    </location>
</feature>
<feature type="transmembrane region" description="Helical" evidence="6">
    <location>
        <begin position="12"/>
        <end position="29"/>
    </location>
</feature>
<keyword evidence="3 6" id="KW-0812">Transmembrane</keyword>
<dbReference type="CDD" id="cd06579">
    <property type="entry name" value="TM_PBP1_transp_AraH_like"/>
    <property type="match status" value="1"/>
</dbReference>
<dbReference type="GO" id="GO:0005886">
    <property type="term" value="C:plasma membrane"/>
    <property type="evidence" value="ECO:0007669"/>
    <property type="project" value="UniProtKB-SubCell"/>
</dbReference>
<protein>
    <submittedName>
        <fullName evidence="7">Ribose transport system permease protein rbsC</fullName>
    </submittedName>
</protein>
<comment type="caution">
    <text evidence="7">The sequence shown here is derived from an EMBL/GenBank/DDBJ whole genome shotgun (WGS) entry which is preliminary data.</text>
</comment>
<evidence type="ECO:0000313" key="8">
    <source>
        <dbReference type="Proteomes" id="UP000011529"/>
    </source>
</evidence>
<dbReference type="PANTHER" id="PTHR32196">
    <property type="entry name" value="ABC TRANSPORTER PERMEASE PROTEIN YPHD-RELATED-RELATED"/>
    <property type="match status" value="1"/>
</dbReference>
<evidence type="ECO:0000256" key="6">
    <source>
        <dbReference type="SAM" id="Phobius"/>
    </source>
</evidence>
<feature type="transmembrane region" description="Helical" evidence="6">
    <location>
        <begin position="129"/>
        <end position="148"/>
    </location>
</feature>
<keyword evidence="2" id="KW-1003">Cell membrane</keyword>
<proteinExistence type="predicted"/>
<reference evidence="7" key="1">
    <citation type="submission" date="2012-11" db="EMBL/GenBank/DDBJ databases">
        <title>Permanent draft genomes of Rhodopirellula europaea strain SH398 and 6C.</title>
        <authorList>
            <person name="Richter M."/>
            <person name="Richter-Heitmann T."/>
            <person name="Frank C."/>
            <person name="Harder J."/>
            <person name="Glockner F.O."/>
        </authorList>
    </citation>
    <scope>NUCLEOTIDE SEQUENCE</scope>
    <source>
        <strain evidence="7">6C</strain>
    </source>
</reference>
<keyword evidence="4 6" id="KW-1133">Transmembrane helix</keyword>
<sequence length="323" mass="33376">MLENKREHLAKFQSLIALAVMLIAMSLLSDSFFTPENGLNILRQISVNLSLSIGMTLIILTGGIDLSVGAILALSGAVAAGLLKNGIVIEPLGVKLQFTVIGSIVSGLLVGSAAGLFNGIAVTRFKLPPFVATLGMFSIARGLTMLWTGGFPVTGLGSSFGYIGTGVLLGIPVPVWITGGLVGVFVALTRKTRFGRHVYAVGGNERASLLTGLPVDRIKIAVYTLGGLLAGMAGLIVTARLDSAQPNAGLGYELDSIAAVVIGGTSLSGGRGSVMGTVLGCLIIGVLNNGLFLLNVSPFWQQVVKGFVILAAVAVDRMSQRDR</sequence>